<dbReference type="InterPro" id="IPR004837">
    <property type="entry name" value="NaCa_Exmemb"/>
</dbReference>
<evidence type="ECO:0000256" key="9">
    <source>
        <dbReference type="ARBA" id="ARBA00023136"/>
    </source>
</evidence>
<keyword evidence="5 10" id="KW-0812">Transmembrane</keyword>
<feature type="transmembrane region" description="Helical" evidence="10">
    <location>
        <begin position="497"/>
        <end position="515"/>
    </location>
</feature>
<evidence type="ECO:0000313" key="13">
    <source>
        <dbReference type="EMBL" id="TPX10191.1"/>
    </source>
</evidence>
<feature type="region of interest" description="Disordered" evidence="11">
    <location>
        <begin position="15"/>
        <end position="34"/>
    </location>
</feature>
<evidence type="ECO:0000256" key="7">
    <source>
        <dbReference type="ARBA" id="ARBA00022989"/>
    </source>
</evidence>
<name>A0A507AZB1_9PEZI</name>
<dbReference type="OrthoDB" id="1699231at2759"/>
<feature type="transmembrane region" description="Helical" evidence="10">
    <location>
        <begin position="334"/>
        <end position="355"/>
    </location>
</feature>
<dbReference type="GO" id="GO:0006874">
    <property type="term" value="P:intracellular calcium ion homeostasis"/>
    <property type="evidence" value="ECO:0007669"/>
    <property type="project" value="TreeGrafter"/>
</dbReference>
<comment type="caution">
    <text evidence="10">Lacks conserved residue(s) required for the propagation of feature annotation.</text>
</comment>
<keyword evidence="3 10" id="KW-0813">Transport</keyword>
<comment type="function">
    <text evidence="10">Has a role in promoting intracellular calcium ion sequestration via the exchange of calcium ions for hydrogen ions across the vacuolar membrane. Involved also in manganese ion homeostasis via its uptake into the vacuole.</text>
</comment>
<comment type="subcellular location">
    <subcellularLocation>
        <location evidence="1">Endomembrane system</location>
        <topology evidence="1">Multi-pass membrane protein</topology>
    </subcellularLocation>
    <subcellularLocation>
        <location evidence="10">Vacuole membrane</location>
    </subcellularLocation>
</comment>
<dbReference type="NCBIfam" id="TIGR00846">
    <property type="entry name" value="caca2"/>
    <property type="match status" value="1"/>
</dbReference>
<dbReference type="InterPro" id="IPR004713">
    <property type="entry name" value="CaH_exchang"/>
</dbReference>
<dbReference type="GeneID" id="41968835"/>
<dbReference type="GO" id="GO:0000329">
    <property type="term" value="C:fungal-type vacuole membrane"/>
    <property type="evidence" value="ECO:0007669"/>
    <property type="project" value="TreeGrafter"/>
</dbReference>
<dbReference type="RefSeq" id="XP_030991902.1">
    <property type="nucleotide sequence ID" value="XM_031135461.1"/>
</dbReference>
<accession>A0A507AZB1</accession>
<evidence type="ECO:0000259" key="12">
    <source>
        <dbReference type="Pfam" id="PF01699"/>
    </source>
</evidence>
<evidence type="ECO:0000256" key="8">
    <source>
        <dbReference type="ARBA" id="ARBA00023065"/>
    </source>
</evidence>
<evidence type="ECO:0000256" key="11">
    <source>
        <dbReference type="SAM" id="MobiDB-lite"/>
    </source>
</evidence>
<keyword evidence="7 10" id="KW-1133">Transmembrane helix</keyword>
<dbReference type="PANTHER" id="PTHR31503">
    <property type="entry name" value="VACUOLAR CALCIUM ION TRANSPORTER"/>
    <property type="match status" value="1"/>
</dbReference>
<dbReference type="EMBL" id="SKBQ01000005">
    <property type="protein sequence ID" value="TPX10191.1"/>
    <property type="molecule type" value="Genomic_DNA"/>
</dbReference>
<dbReference type="InParanoid" id="A0A507AZB1"/>
<keyword evidence="10" id="KW-0050">Antiport</keyword>
<evidence type="ECO:0000256" key="10">
    <source>
        <dbReference type="RuleBase" id="RU365028"/>
    </source>
</evidence>
<feature type="transmembrane region" description="Helical" evidence="10">
    <location>
        <begin position="153"/>
        <end position="174"/>
    </location>
</feature>
<reference evidence="13 14" key="1">
    <citation type="submission" date="2019-06" db="EMBL/GenBank/DDBJ databases">
        <title>Draft genome sequence of the filamentous fungus Phialemoniopsis curvata isolated from diesel fuel.</title>
        <authorList>
            <person name="Varaljay V.A."/>
            <person name="Lyon W.J."/>
            <person name="Crouch A.L."/>
            <person name="Drake C.E."/>
            <person name="Hollomon J.M."/>
            <person name="Nadeau L.J."/>
            <person name="Nunn H.S."/>
            <person name="Stevenson B.S."/>
            <person name="Bojanowski C.L."/>
            <person name="Crookes-Goodson W.J."/>
        </authorList>
    </citation>
    <scope>NUCLEOTIDE SEQUENCE [LARGE SCALE GENOMIC DNA]</scope>
    <source>
        <strain evidence="13 14">D216</strain>
    </source>
</reference>
<evidence type="ECO:0000256" key="6">
    <source>
        <dbReference type="ARBA" id="ARBA00022837"/>
    </source>
</evidence>
<feature type="transmembrane region" description="Helical" evidence="10">
    <location>
        <begin position="124"/>
        <end position="141"/>
    </location>
</feature>
<feature type="transmembrane region" description="Helical" evidence="10">
    <location>
        <begin position="263"/>
        <end position="284"/>
    </location>
</feature>
<protein>
    <recommendedName>
        <fullName evidence="10">Vacuolar calcium ion transporter</fullName>
    </recommendedName>
</protein>
<dbReference type="InterPro" id="IPR044880">
    <property type="entry name" value="NCX_ion-bd_dom_sf"/>
</dbReference>
<dbReference type="GO" id="GO:0012505">
    <property type="term" value="C:endomembrane system"/>
    <property type="evidence" value="ECO:0007669"/>
    <property type="project" value="UniProtKB-SubCell"/>
</dbReference>
<evidence type="ECO:0000313" key="14">
    <source>
        <dbReference type="Proteomes" id="UP000319257"/>
    </source>
</evidence>
<keyword evidence="8 10" id="KW-0406">Ion transport</keyword>
<feature type="transmembrane region" description="Helical" evidence="10">
    <location>
        <begin position="186"/>
        <end position="208"/>
    </location>
</feature>
<proteinExistence type="inferred from homology"/>
<comment type="similarity">
    <text evidence="2 10">Belongs to the Ca(2+):cation antiporter (CaCA) (TC 2.A.19) family.</text>
</comment>
<evidence type="ECO:0000256" key="2">
    <source>
        <dbReference type="ARBA" id="ARBA00008170"/>
    </source>
</evidence>
<dbReference type="Pfam" id="PF01699">
    <property type="entry name" value="Na_Ca_ex"/>
    <property type="match status" value="2"/>
</dbReference>
<dbReference type="FunFam" id="1.20.1420.30:FF:000011">
    <property type="entry name" value="Vacuolar calcium ion transporter"/>
    <property type="match status" value="1"/>
</dbReference>
<feature type="transmembrane region" description="Helical" evidence="10">
    <location>
        <begin position="438"/>
        <end position="455"/>
    </location>
</feature>
<comment type="caution">
    <text evidence="13">The sequence shown here is derived from an EMBL/GenBank/DDBJ whole genome shotgun (WGS) entry which is preliminary data.</text>
</comment>
<organism evidence="13 14">
    <name type="scientific">Thyridium curvatum</name>
    <dbReference type="NCBI Taxonomy" id="1093900"/>
    <lineage>
        <taxon>Eukaryota</taxon>
        <taxon>Fungi</taxon>
        <taxon>Dikarya</taxon>
        <taxon>Ascomycota</taxon>
        <taxon>Pezizomycotina</taxon>
        <taxon>Sordariomycetes</taxon>
        <taxon>Sordariomycetidae</taxon>
        <taxon>Thyridiales</taxon>
        <taxon>Thyridiaceae</taxon>
        <taxon>Thyridium</taxon>
    </lineage>
</organism>
<dbReference type="InterPro" id="IPR004798">
    <property type="entry name" value="CAX-like"/>
</dbReference>
<dbReference type="PANTHER" id="PTHR31503:SF22">
    <property type="entry name" value="VACUOLAR CALCIUM ION TRANSPORTER"/>
    <property type="match status" value="1"/>
</dbReference>
<feature type="transmembrane region" description="Helical" evidence="10">
    <location>
        <begin position="371"/>
        <end position="394"/>
    </location>
</feature>
<keyword evidence="14" id="KW-1185">Reference proteome</keyword>
<feature type="domain" description="Sodium/calcium exchanger membrane region" evidence="12">
    <location>
        <begin position="336"/>
        <end position="472"/>
    </location>
</feature>
<feature type="transmembrane region" description="Helical" evidence="10">
    <location>
        <begin position="400"/>
        <end position="426"/>
    </location>
</feature>
<gene>
    <name evidence="13" type="ORF">E0L32_001388</name>
</gene>
<dbReference type="STRING" id="1093900.A0A507AZB1"/>
<dbReference type="AlphaFoldDB" id="A0A507AZB1"/>
<keyword evidence="9 10" id="KW-0472">Membrane</keyword>
<dbReference type="FunCoup" id="A0A507AZB1">
    <property type="interactions" value="50"/>
</dbReference>
<feature type="domain" description="Sodium/calcium exchanger membrane region" evidence="12">
    <location>
        <begin position="121"/>
        <end position="286"/>
    </location>
</feature>
<dbReference type="GO" id="GO:0015369">
    <property type="term" value="F:calcium:proton antiporter activity"/>
    <property type="evidence" value="ECO:0007669"/>
    <property type="project" value="UniProtKB-UniRule"/>
</dbReference>
<evidence type="ECO:0000256" key="1">
    <source>
        <dbReference type="ARBA" id="ARBA00004127"/>
    </source>
</evidence>
<sequence>MVSNINFQKQLRRMTSGWKSGPNGHDHGRAGAGSEAVDAVDERSPLISLNNRPAENNRSLAHRILLDRRRTPGMDSDRRSVRWLAHTFNVVKATLLSSPVNILLFFVPLGIVAGNVGWSPTAVFTLNFFAIIPLAAVLSYATEEISIRLGETLGGLLNATFGNAVELIVSIVALNQGQIEVVQSSMLGSILSNLLLVMGMCFFLGGIFNMRDSAGNGTEQSFASATAQTTCSLMTLSSASLIIPTTLYGVLGSSKKKDREESILLLSRGTSIILLILYVMYLVFQLRTHQNLFTDEEAVAHRNAASGIQNGGGADAVAGGDEDAEDDEEHMSPWSAAAVLVVVTVIIAVCAEYLVDSIDAIVETGHISKNFIGLILIPIVGNAAEHVTACVVAVRNKMDLAMGVAIGSSIQIALLVTPFLVILGWLVLDQPMTLHFETFETVAFALSVLVVTYTVQDGKSNYLEGAMVSFYFPLVASTPETEELCRFENPNKLTQNVPLKLFGLYLIIAIAFYAAPNDALDKASEWLGSS</sequence>
<keyword evidence="6 10" id="KW-0106">Calcium</keyword>
<evidence type="ECO:0000256" key="5">
    <source>
        <dbReference type="ARBA" id="ARBA00022692"/>
    </source>
</evidence>
<keyword evidence="10" id="KW-0926">Vacuole</keyword>
<dbReference type="Proteomes" id="UP000319257">
    <property type="component" value="Unassembled WGS sequence"/>
</dbReference>
<evidence type="ECO:0000256" key="4">
    <source>
        <dbReference type="ARBA" id="ARBA00022568"/>
    </source>
</evidence>
<dbReference type="NCBIfam" id="TIGR00378">
    <property type="entry name" value="cax"/>
    <property type="match status" value="1"/>
</dbReference>
<keyword evidence="4 10" id="KW-0109">Calcium transport</keyword>
<dbReference type="Gene3D" id="1.20.1420.30">
    <property type="entry name" value="NCX, central ion-binding region"/>
    <property type="match status" value="2"/>
</dbReference>
<evidence type="ECO:0000256" key="3">
    <source>
        <dbReference type="ARBA" id="ARBA00022448"/>
    </source>
</evidence>